<dbReference type="AlphaFoldDB" id="A0AAF0J316"/>
<dbReference type="GO" id="GO:0003723">
    <property type="term" value="F:RNA binding"/>
    <property type="evidence" value="ECO:0007669"/>
    <property type="project" value="TreeGrafter"/>
</dbReference>
<sequence length="771" mass="81925">MASGSSAPAPLLQTPIQLSTHARTRAQHDQDVCASATSHQHRSSVAVGDVVRVSGRGLRRRRGLLATLEQGVAIVLLDLHTQTPVHTYTLAPSERACTPPLVVESRASHGTRPFLRTTYYGVFEEGAHTRVHVLTEHLDARGQPLAAAPATPPTSFVVPGELATLHPMHATALLATRRDGAVLLLHSQEDDPVVATYMAAPVVLDIQRLGSSDEAPLLRAAASAAADDECLGGLALVAAAQHAAPVHLHVVTVHTMAPLLRAHTCVLPIGNAHALASCAVHGTGRIAALQTDGTLVALRVEAPTPGTLTPSAPLSTALRLACGRLVFLSASHLLLVALHTEQGKTRAAALVWDVDIDAVLAIVEWSLHASEAGCVSAARVLDDHVLVHIDPTEGRAPKSSIAALPVSVPPTGLLRHALGAGARTRPWLLAPPAPPPLPSAQQALRAALDALPSEPTACARALDEQFRAWVQTETERVRAAEHIKAGRKVPRLAIDGPLVAAVLDHALPPWTPGAAAAAAADTKASGPVVYARDTVRFLLERGYVSAAAAVPHLVARVQATHDWSARLLLLRHVPDLGEASAVALLQAALAARNEPGTPPVARVLQHVLAPPSFSKPALRMALRTHIQRDDDVLLLLDILHMWLDRQLTAPLDGRMPRETDGERRVPHTELVYRTGDVVPPGLDACVSFAEDLLDTFFPQWIAAPRTHAFLRDWAKGVAQHVQGLQALERLRAPLASVSARVPDAPDTRTRRAELHEASLLVPVYSIEALEI</sequence>
<accession>A0AAF0J316</accession>
<dbReference type="GO" id="GO:0005730">
    <property type="term" value="C:nucleolus"/>
    <property type="evidence" value="ECO:0007669"/>
    <property type="project" value="TreeGrafter"/>
</dbReference>
<proteinExistence type="predicted"/>
<name>A0AAF0J316_9BASI</name>
<protein>
    <submittedName>
        <fullName evidence="1">Uncharacterized protein</fullName>
    </submittedName>
</protein>
<evidence type="ECO:0000313" key="1">
    <source>
        <dbReference type="EMBL" id="WFD27681.1"/>
    </source>
</evidence>
<dbReference type="EMBL" id="CP119895">
    <property type="protein sequence ID" value="WFD27681.1"/>
    <property type="molecule type" value="Genomic_DNA"/>
</dbReference>
<reference evidence="1" key="1">
    <citation type="submission" date="2023-03" db="EMBL/GenBank/DDBJ databases">
        <title>Mating type loci evolution in Malassezia.</title>
        <authorList>
            <person name="Coelho M.A."/>
        </authorList>
    </citation>
    <scope>NUCLEOTIDE SEQUENCE</scope>
    <source>
        <strain evidence="1">CBS 9557</strain>
    </source>
</reference>
<gene>
    <name evidence="1" type="ORF">MNAN1_002682</name>
</gene>
<keyword evidence="2" id="KW-1185">Reference proteome</keyword>
<evidence type="ECO:0000313" key="2">
    <source>
        <dbReference type="Proteomes" id="UP001213623"/>
    </source>
</evidence>
<dbReference type="PANTHER" id="PTHR15633:SF2">
    <property type="entry name" value="NUCLEOLAR PROTEIN 11"/>
    <property type="match status" value="1"/>
</dbReference>
<dbReference type="InterPro" id="IPR042859">
    <property type="entry name" value="NOL11"/>
</dbReference>
<organism evidence="1 2">
    <name type="scientific">Malassezia nana</name>
    <dbReference type="NCBI Taxonomy" id="180528"/>
    <lineage>
        <taxon>Eukaryota</taxon>
        <taxon>Fungi</taxon>
        <taxon>Dikarya</taxon>
        <taxon>Basidiomycota</taxon>
        <taxon>Ustilaginomycotina</taxon>
        <taxon>Malasseziomycetes</taxon>
        <taxon>Malasseziales</taxon>
        <taxon>Malasseziaceae</taxon>
        <taxon>Malassezia</taxon>
    </lineage>
</organism>
<dbReference type="PANTHER" id="PTHR15633">
    <property type="entry name" value="NUCLEOLAR PROTEIN 11"/>
    <property type="match status" value="1"/>
</dbReference>
<dbReference type="Proteomes" id="UP001213623">
    <property type="component" value="Chromosome 4"/>
</dbReference>
<dbReference type="GO" id="GO:0030490">
    <property type="term" value="P:maturation of SSU-rRNA"/>
    <property type="evidence" value="ECO:0007669"/>
    <property type="project" value="InterPro"/>
</dbReference>